<dbReference type="GO" id="GO:0005886">
    <property type="term" value="C:plasma membrane"/>
    <property type="evidence" value="ECO:0007669"/>
    <property type="project" value="UniProtKB-SubCell"/>
</dbReference>
<feature type="transmembrane region" description="Helical" evidence="10">
    <location>
        <begin position="143"/>
        <end position="163"/>
    </location>
</feature>
<evidence type="ECO:0000256" key="8">
    <source>
        <dbReference type="ARBA" id="ARBA00060041"/>
    </source>
</evidence>
<feature type="transmembrane region" description="Helical" evidence="10">
    <location>
        <begin position="198"/>
        <end position="220"/>
    </location>
</feature>
<proteinExistence type="inferred from homology"/>
<dbReference type="OrthoDB" id="9804143at2"/>
<comment type="similarity">
    <text evidence="9">Belongs to the MurJ/MviN family.</text>
</comment>
<feature type="transmembrane region" description="Helical" evidence="10">
    <location>
        <begin position="395"/>
        <end position="418"/>
    </location>
</feature>
<keyword evidence="6 10" id="KW-1133">Transmembrane helix</keyword>
<feature type="transmembrane region" description="Helical" evidence="10">
    <location>
        <begin position="370"/>
        <end position="388"/>
    </location>
</feature>
<evidence type="ECO:0000256" key="6">
    <source>
        <dbReference type="ARBA" id="ARBA00022989"/>
    </source>
</evidence>
<keyword evidence="3 10" id="KW-0812">Transmembrane</keyword>
<evidence type="ECO:0000256" key="1">
    <source>
        <dbReference type="ARBA" id="ARBA00004651"/>
    </source>
</evidence>
<keyword evidence="12" id="KW-1185">Reference proteome</keyword>
<evidence type="ECO:0000256" key="4">
    <source>
        <dbReference type="ARBA" id="ARBA00022960"/>
    </source>
</evidence>
<dbReference type="InterPro" id="IPR051050">
    <property type="entry name" value="Lipid_II_flippase_MurJ/MviN"/>
</dbReference>
<feature type="transmembrane region" description="Helical" evidence="10">
    <location>
        <begin position="23"/>
        <end position="43"/>
    </location>
</feature>
<dbReference type="AlphaFoldDB" id="A0A158B241"/>
<keyword evidence="5" id="KW-0573">Peptidoglycan synthesis</keyword>
<evidence type="ECO:0000313" key="11">
    <source>
        <dbReference type="EMBL" id="SAK63816.1"/>
    </source>
</evidence>
<feature type="transmembrane region" description="Helical" evidence="10">
    <location>
        <begin position="109"/>
        <end position="131"/>
    </location>
</feature>
<evidence type="ECO:0000256" key="3">
    <source>
        <dbReference type="ARBA" id="ARBA00022692"/>
    </source>
</evidence>
<reference evidence="11" key="1">
    <citation type="submission" date="2016-01" db="EMBL/GenBank/DDBJ databases">
        <authorList>
            <person name="Peeters C."/>
        </authorList>
    </citation>
    <scope>NUCLEOTIDE SEQUENCE [LARGE SCALE GENOMIC DNA]</scope>
    <source>
        <strain evidence="11">LMG 29326</strain>
    </source>
</reference>
<dbReference type="EMBL" id="FCOB02000011">
    <property type="protein sequence ID" value="SAK63816.1"/>
    <property type="molecule type" value="Genomic_DNA"/>
</dbReference>
<name>A0A158B241_9BURK</name>
<feature type="transmembrane region" description="Helical" evidence="10">
    <location>
        <begin position="325"/>
        <end position="350"/>
    </location>
</feature>
<accession>A0A158B241</accession>
<feature type="transmembrane region" description="Helical" evidence="10">
    <location>
        <begin position="175"/>
        <end position="192"/>
    </location>
</feature>
<dbReference type="GO" id="GO:0008360">
    <property type="term" value="P:regulation of cell shape"/>
    <property type="evidence" value="ECO:0007669"/>
    <property type="project" value="UniProtKB-KW"/>
</dbReference>
<comment type="subcellular location">
    <subcellularLocation>
        <location evidence="1">Cell membrane</location>
        <topology evidence="1">Multi-pass membrane protein</topology>
    </subcellularLocation>
</comment>
<dbReference type="GO" id="GO:0015648">
    <property type="term" value="F:lipid-linked peptidoglycan transporter activity"/>
    <property type="evidence" value="ECO:0007669"/>
    <property type="project" value="TreeGrafter"/>
</dbReference>
<evidence type="ECO:0000256" key="9">
    <source>
        <dbReference type="ARBA" id="ARBA00061532"/>
    </source>
</evidence>
<feature type="transmembrane region" description="Helical" evidence="10">
    <location>
        <begin position="241"/>
        <end position="260"/>
    </location>
</feature>
<dbReference type="GO" id="GO:0009252">
    <property type="term" value="P:peptidoglycan biosynthetic process"/>
    <property type="evidence" value="ECO:0007669"/>
    <property type="project" value="UniProtKB-KW"/>
</dbReference>
<dbReference type="InterPro" id="IPR004268">
    <property type="entry name" value="MurJ"/>
</dbReference>
<dbReference type="PANTHER" id="PTHR47019:SF1">
    <property type="entry name" value="LIPID II FLIPPASE MURJ"/>
    <property type="match status" value="1"/>
</dbReference>
<evidence type="ECO:0000313" key="12">
    <source>
        <dbReference type="Proteomes" id="UP000054978"/>
    </source>
</evidence>
<organism evidence="11 12">
    <name type="scientific">Caballeronia ptereochthonis</name>
    <dbReference type="NCBI Taxonomy" id="1777144"/>
    <lineage>
        <taxon>Bacteria</taxon>
        <taxon>Pseudomonadati</taxon>
        <taxon>Pseudomonadota</taxon>
        <taxon>Betaproteobacteria</taxon>
        <taxon>Burkholderiales</taxon>
        <taxon>Burkholderiaceae</taxon>
        <taxon>Caballeronia</taxon>
    </lineage>
</organism>
<protein>
    <submittedName>
        <fullName evidence="11">Virulence factor MVIN family protein</fullName>
    </submittedName>
</protein>
<gene>
    <name evidence="11" type="ORF">AWB83_02626</name>
</gene>
<evidence type="ECO:0000256" key="2">
    <source>
        <dbReference type="ARBA" id="ARBA00022475"/>
    </source>
</evidence>
<dbReference type="STRING" id="1777144.AWB83_02626"/>
<evidence type="ECO:0000256" key="7">
    <source>
        <dbReference type="ARBA" id="ARBA00023136"/>
    </source>
</evidence>
<feature type="transmembrane region" description="Helical" evidence="10">
    <location>
        <begin position="424"/>
        <end position="444"/>
    </location>
</feature>
<dbReference type="GO" id="GO:0034204">
    <property type="term" value="P:lipid translocation"/>
    <property type="evidence" value="ECO:0007669"/>
    <property type="project" value="TreeGrafter"/>
</dbReference>
<comment type="function">
    <text evidence="8">Involved in peptidoglycan biosynthesis. Transports lipid-linked peptidoglycan precursors from the inner to the outer leaflet of the cytoplasmic membrane.</text>
</comment>
<sequence>MLTSAIGVLRRRLLNVHTDHRRIAKSAVIVSLFVFLCKGTAAFKEMAVAYRYGIGGTVDAYQLALTLVSWLPMTLTNELSVLLVPLFVSMRGKKEELSQFLGELEGWCLVLGIMLTAILVLCGPFVIDFTAGNLAEETRTKCLYMLAGLGPVGVLSFTVSITAARLQAREKHVNTLLECVPALALLCCVLVVPHRDSLLPLMLGTSLGLALQALLLRMVARNVDDQTARPRLSFHSPHWRKTLHSLGVLLFGGIMISVLAPVDQYFLAKVGDGAIATFGYANRVLALLIGMGALAISRAILPILAEMLAVKDEIRARDTAFKWSIVMLAIGAIGAAISWVLAPWIIAVLFQRGAFTAEVTAAVTLVFRMGLLQLPFAFGCFVLIQLLVSEGRFRALTVISFVGFVVKLGGNMLLAPVYGAQGVILATGLMAAASFIGYFAFLMYPPGQSREPSASHVGDD</sequence>
<keyword evidence="2" id="KW-1003">Cell membrane</keyword>
<keyword evidence="7 10" id="KW-0472">Membrane</keyword>
<feature type="transmembrane region" description="Helical" evidence="10">
    <location>
        <begin position="280"/>
        <end position="304"/>
    </location>
</feature>
<keyword evidence="4" id="KW-0133">Cell shape</keyword>
<dbReference type="PANTHER" id="PTHR47019">
    <property type="entry name" value="LIPID II FLIPPASE MURJ"/>
    <property type="match status" value="1"/>
</dbReference>
<dbReference type="Proteomes" id="UP000054978">
    <property type="component" value="Unassembled WGS sequence"/>
</dbReference>
<feature type="transmembrane region" description="Helical" evidence="10">
    <location>
        <begin position="63"/>
        <end position="88"/>
    </location>
</feature>
<evidence type="ECO:0000256" key="5">
    <source>
        <dbReference type="ARBA" id="ARBA00022984"/>
    </source>
</evidence>
<evidence type="ECO:0000256" key="10">
    <source>
        <dbReference type="SAM" id="Phobius"/>
    </source>
</evidence>
<comment type="caution">
    <text evidence="11">The sequence shown here is derived from an EMBL/GenBank/DDBJ whole genome shotgun (WGS) entry which is preliminary data.</text>
</comment>
<dbReference type="Pfam" id="PF03023">
    <property type="entry name" value="MurJ"/>
    <property type="match status" value="1"/>
</dbReference>